<dbReference type="Pfam" id="PF17104">
    <property type="entry name" value="YBL010C_LAA2"/>
    <property type="match status" value="1"/>
</dbReference>
<dbReference type="RefSeq" id="XP_018712296.1">
    <property type="nucleotide sequence ID" value="XM_018854530.1"/>
</dbReference>
<organism evidence="2 3">
    <name type="scientific">Metschnikowia bicuspidata var. bicuspidata NRRL YB-4993</name>
    <dbReference type="NCBI Taxonomy" id="869754"/>
    <lineage>
        <taxon>Eukaryota</taxon>
        <taxon>Fungi</taxon>
        <taxon>Dikarya</taxon>
        <taxon>Ascomycota</taxon>
        <taxon>Saccharomycotina</taxon>
        <taxon>Pichiomycetes</taxon>
        <taxon>Metschnikowiaceae</taxon>
        <taxon>Metschnikowia</taxon>
    </lineage>
</organism>
<dbReference type="OrthoDB" id="5378975at2759"/>
<feature type="non-terminal residue" evidence="2">
    <location>
        <position position="259"/>
    </location>
</feature>
<dbReference type="EMBL" id="LXTC01000002">
    <property type="protein sequence ID" value="OBA21800.1"/>
    <property type="molecule type" value="Genomic_DNA"/>
</dbReference>
<dbReference type="GeneID" id="30027506"/>
<feature type="region of interest" description="Disordered" evidence="1">
    <location>
        <begin position="1"/>
        <end position="23"/>
    </location>
</feature>
<keyword evidence="3" id="KW-1185">Reference proteome</keyword>
<name>A0A1A0HCU6_9ASCO</name>
<proteinExistence type="predicted"/>
<dbReference type="PANTHER" id="PTHR38698">
    <property type="entry name" value="EXPRESSED PROTEIN"/>
    <property type="match status" value="1"/>
</dbReference>
<reference evidence="2 3" key="1">
    <citation type="submission" date="2016-05" db="EMBL/GenBank/DDBJ databases">
        <title>Comparative genomics of biotechnologically important yeasts.</title>
        <authorList>
            <consortium name="DOE Joint Genome Institute"/>
            <person name="Riley R."/>
            <person name="Haridas S."/>
            <person name="Wolfe K.H."/>
            <person name="Lopes M.R."/>
            <person name="Hittinger C.T."/>
            <person name="Goker M."/>
            <person name="Salamov A."/>
            <person name="Wisecaver J."/>
            <person name="Long T.M."/>
            <person name="Aerts A.L."/>
            <person name="Barry K."/>
            <person name="Choi C."/>
            <person name="Clum A."/>
            <person name="Coughlan A.Y."/>
            <person name="Deshpande S."/>
            <person name="Douglass A.P."/>
            <person name="Hanson S.J."/>
            <person name="Klenk H.-P."/>
            <person name="LaButti K."/>
            <person name="Lapidus A."/>
            <person name="Lindquist E."/>
            <person name="Lipzen A."/>
            <person name="Meier-kolthoff J.P."/>
            <person name="Ohm R.A."/>
            <person name="Otillar R.P."/>
            <person name="Pangilinan J."/>
            <person name="Peng Y."/>
            <person name="Rokas A."/>
            <person name="Rosa C.A."/>
            <person name="Scheuner C."/>
            <person name="Sibirny A.A."/>
            <person name="Slot J.C."/>
            <person name="Stielow J.B."/>
            <person name="Sun H."/>
            <person name="Kurtzman C.P."/>
            <person name="Blackwell M."/>
            <person name="Grigoriev I.V."/>
            <person name="Jeffries T.W."/>
        </authorList>
    </citation>
    <scope>NUCLEOTIDE SEQUENCE [LARGE SCALE GENOMIC DNA]</scope>
    <source>
        <strain evidence="2 3">NRRL YB-4993</strain>
    </source>
</reference>
<accession>A0A1A0HCU6</accession>
<evidence type="ECO:0000256" key="1">
    <source>
        <dbReference type="SAM" id="MobiDB-lite"/>
    </source>
</evidence>
<feature type="compositionally biased region" description="Acidic residues" evidence="1">
    <location>
        <begin position="1"/>
        <end position="19"/>
    </location>
</feature>
<dbReference type="AlphaFoldDB" id="A0A1A0HCU6"/>
<dbReference type="PANTHER" id="PTHR38698:SF1">
    <property type="entry name" value="FUNGAL PROTEIN"/>
    <property type="match status" value="1"/>
</dbReference>
<gene>
    <name evidence="2" type="ORF">METBIDRAFT_14694</name>
</gene>
<sequence>EEEDEDFGSFDEASFEEIEPTNNVSDETLLYPASSEELSLTTSRILRLLDLIVPVPGTSEPADCAPLLSKEAELQFKHLSKPPRLQPPNWTKLKLRHNLLLRLGIPINLDELAPSGGSGGVKHDINRKSLISESDLDWSRFNIPDIEILNLTQEARQDLLGKTAEILTKIERENMENTSELHLQSSLSEALESKLSQMRNNHDQLLMLSSLWHGKLEDLKASQTAYESVVQSMVGYNQKIQRNELLESLRRSKTKRGKK</sequence>
<dbReference type="Proteomes" id="UP000092555">
    <property type="component" value="Unassembled WGS sequence"/>
</dbReference>
<feature type="non-terminal residue" evidence="2">
    <location>
        <position position="1"/>
    </location>
</feature>
<evidence type="ECO:0000313" key="3">
    <source>
        <dbReference type="Proteomes" id="UP000092555"/>
    </source>
</evidence>
<dbReference type="InterPro" id="IPR031355">
    <property type="entry name" value="YBL010C/LAA2-like"/>
</dbReference>
<protein>
    <submittedName>
        <fullName evidence="2">Uncharacterized protein</fullName>
    </submittedName>
</protein>
<evidence type="ECO:0000313" key="2">
    <source>
        <dbReference type="EMBL" id="OBA21800.1"/>
    </source>
</evidence>
<dbReference type="STRING" id="869754.A0A1A0HCU6"/>
<comment type="caution">
    <text evidence="2">The sequence shown here is derived from an EMBL/GenBank/DDBJ whole genome shotgun (WGS) entry which is preliminary data.</text>
</comment>